<evidence type="ECO:0000313" key="2">
    <source>
        <dbReference type="EMBL" id="GAA1921055.1"/>
    </source>
</evidence>
<evidence type="ECO:0000256" key="1">
    <source>
        <dbReference type="SAM" id="MobiDB-lite"/>
    </source>
</evidence>
<accession>A0ABN2PGF7</accession>
<dbReference type="EMBL" id="BAAAMJ010000032">
    <property type="protein sequence ID" value="GAA1921055.1"/>
    <property type="molecule type" value="Genomic_DNA"/>
</dbReference>
<feature type="region of interest" description="Disordered" evidence="1">
    <location>
        <begin position="1"/>
        <end position="23"/>
    </location>
</feature>
<organism evidence="2 3">
    <name type="scientific">Streptomyces sodiiphilus</name>
    <dbReference type="NCBI Taxonomy" id="226217"/>
    <lineage>
        <taxon>Bacteria</taxon>
        <taxon>Bacillati</taxon>
        <taxon>Actinomycetota</taxon>
        <taxon>Actinomycetes</taxon>
        <taxon>Kitasatosporales</taxon>
        <taxon>Streptomycetaceae</taxon>
        <taxon>Streptomyces</taxon>
    </lineage>
</organism>
<dbReference type="Proteomes" id="UP001501303">
    <property type="component" value="Unassembled WGS sequence"/>
</dbReference>
<keyword evidence="3" id="KW-1185">Reference proteome</keyword>
<comment type="caution">
    <text evidence="2">The sequence shown here is derived from an EMBL/GenBank/DDBJ whole genome shotgun (WGS) entry which is preliminary data.</text>
</comment>
<sequence length="193" mass="21260">MNGRFLDALTHRGPGYESPHPTRGRGRFVDALTHNGPGYDLPSAPERAEVKEAARRSTERLGYAVLEVVEKAYYLKGAYEALGRAGDPEARREARDRVEQSLEELLCHVETSLRDAVAGVRESANPLDLRLRVRLRRLERAMEKLSGAARGDRRASGPGGPAGRTAVEPETGSLRVALLWADSWTAPEQHAVR</sequence>
<evidence type="ECO:0000313" key="3">
    <source>
        <dbReference type="Proteomes" id="UP001501303"/>
    </source>
</evidence>
<name>A0ABN2PGF7_9ACTN</name>
<reference evidence="2 3" key="1">
    <citation type="journal article" date="2019" name="Int. J. Syst. Evol. Microbiol.">
        <title>The Global Catalogue of Microorganisms (GCM) 10K type strain sequencing project: providing services to taxonomists for standard genome sequencing and annotation.</title>
        <authorList>
            <consortium name="The Broad Institute Genomics Platform"/>
            <consortium name="The Broad Institute Genome Sequencing Center for Infectious Disease"/>
            <person name="Wu L."/>
            <person name="Ma J."/>
        </authorList>
    </citation>
    <scope>NUCLEOTIDE SEQUENCE [LARGE SCALE GENOMIC DNA]</scope>
    <source>
        <strain evidence="2 3">JCM 13581</strain>
    </source>
</reference>
<feature type="region of interest" description="Disordered" evidence="1">
    <location>
        <begin position="145"/>
        <end position="168"/>
    </location>
</feature>
<proteinExistence type="predicted"/>
<dbReference type="RefSeq" id="WP_344262903.1">
    <property type="nucleotide sequence ID" value="NZ_BAAAMJ010000032.1"/>
</dbReference>
<gene>
    <name evidence="2" type="ORF">GCM10009716_32070</name>
</gene>
<protein>
    <submittedName>
        <fullName evidence="2">Uncharacterized protein</fullName>
    </submittedName>
</protein>